<proteinExistence type="predicted"/>
<organism evidence="1 2">
    <name type="scientific">Escherichia phage UB</name>
    <dbReference type="NCBI Taxonomy" id="2268588"/>
    <lineage>
        <taxon>Viruses</taxon>
        <taxon>Duplodnaviria</taxon>
        <taxon>Heunggongvirae</taxon>
        <taxon>Uroviricota</taxon>
        <taxon>Caudoviricetes</taxon>
        <taxon>Asteriusvirus</taxon>
        <taxon>Asteriusvirus PBECO4</taxon>
    </lineage>
</organism>
<name>A0A2Z5H9B5_9CAUD</name>
<dbReference type="EMBL" id="MH383160">
    <property type="protein sequence ID" value="AXC36564.1"/>
    <property type="molecule type" value="Genomic_DNA"/>
</dbReference>
<dbReference type="Proteomes" id="UP000252104">
    <property type="component" value="Segment"/>
</dbReference>
<evidence type="ECO:0000313" key="1">
    <source>
        <dbReference type="EMBL" id="AXC36564.1"/>
    </source>
</evidence>
<reference evidence="2" key="2">
    <citation type="submission" date="2018-05" db="EMBL/GenBank/DDBJ databases">
        <title>Genome Assembly Of Bacteriophage Specific To Escherichia coli 0157:H7.</title>
        <authorList>
            <person name="Ahmad Hisham U.B."/>
            <person name="Ramli N.A."/>
            <person name="Mohamad Zawawi N.A."/>
            <person name="Mat Arip Y."/>
        </authorList>
    </citation>
    <scope>NUCLEOTIDE SEQUENCE [LARGE SCALE GENOMIC DNA]</scope>
</reference>
<sequence>MKKLMLVMLMCLSTTVNAKNESSTTCKSSKSDKIYQLYLDVSTKAAKIDGKKFMFESQEVFKDGSGSYTIFSNDKLNQKLKVFVIKPNKIKYIITYNGKNIDIGNCVY</sequence>
<evidence type="ECO:0000313" key="2">
    <source>
        <dbReference type="Proteomes" id="UP000252104"/>
    </source>
</evidence>
<reference evidence="1 2" key="1">
    <citation type="submission" date="2018-05" db="EMBL/GenBank/DDBJ databases">
        <title>Characterization Of A New Bacterial Virus From Orangutan (Pongo pygmaeus).</title>
        <authorList>
            <person name="Ahmad Hisham U.B."/>
            <person name="Ramli N.A."/>
            <person name="Mohamad Zawawi N.A."/>
            <person name="Mat Arip Y."/>
        </authorList>
    </citation>
    <scope>NUCLEOTIDE SEQUENCE [LARGE SCALE GENOMIC DNA]</scope>
</reference>
<protein>
    <submittedName>
        <fullName evidence="1">Uncharacterized protein</fullName>
    </submittedName>
</protein>
<accession>A0A2Z5H9B5</accession>